<dbReference type="Proteomes" id="UP000423413">
    <property type="component" value="Chromosome"/>
</dbReference>
<reference evidence="1 2" key="1">
    <citation type="submission" date="2019-11" db="EMBL/GenBank/DDBJ databases">
        <title>Complete genome sequence of Pseudomonas syringae pv. coronafaciens isolate B19001 originated in imported oat cereal.</title>
        <authorList>
            <person name="Kim S.M."/>
            <person name="Lee B.C."/>
            <person name="Seo S.J."/>
            <person name="Lee J.E."/>
            <person name="Choi N.J."/>
            <person name="Park J.H."/>
        </authorList>
    </citation>
    <scope>NUCLEOTIDE SEQUENCE [LARGE SCALE GENOMIC DNA]</scope>
    <source>
        <strain evidence="1 2">B19001</strain>
    </source>
</reference>
<dbReference type="AlphaFoldDB" id="A0AAE6QEF5"/>
<organism evidence="1 2">
    <name type="scientific">Pseudomonas coronafaciens pv. coronafaciens</name>
    <dbReference type="NCBI Taxonomy" id="235275"/>
    <lineage>
        <taxon>Bacteria</taxon>
        <taxon>Pseudomonadati</taxon>
        <taxon>Pseudomonadota</taxon>
        <taxon>Gammaproteobacteria</taxon>
        <taxon>Pseudomonadales</taxon>
        <taxon>Pseudomonadaceae</taxon>
        <taxon>Pseudomonas</taxon>
        <taxon>Pseudomonas coronafaciens</taxon>
    </lineage>
</organism>
<proteinExistence type="predicted"/>
<gene>
    <name evidence="1" type="ORF">GMO17_03445</name>
</gene>
<dbReference type="EMBL" id="CP046441">
    <property type="protein sequence ID" value="QGT80298.1"/>
    <property type="molecule type" value="Genomic_DNA"/>
</dbReference>
<evidence type="ECO:0000313" key="1">
    <source>
        <dbReference type="EMBL" id="QGT80298.1"/>
    </source>
</evidence>
<evidence type="ECO:0000313" key="2">
    <source>
        <dbReference type="Proteomes" id="UP000423413"/>
    </source>
</evidence>
<protein>
    <submittedName>
        <fullName evidence="1">DUF1534 domain-containing protein</fullName>
    </submittedName>
</protein>
<sequence length="29" mass="3335">MFLTLQRGGALGDARRHKSAQRRLLRIGR</sequence>
<accession>A0AAE6QEF5</accession>
<name>A0AAE6QEF5_9PSED</name>
<dbReference type="AntiFam" id="ANF00261">
    <property type="entry name" value="Protein of unknown function (DUF1534)"/>
</dbReference>